<dbReference type="Gene3D" id="3.40.50.300">
    <property type="entry name" value="P-loop containing nucleotide triphosphate hydrolases"/>
    <property type="match status" value="2"/>
</dbReference>
<dbReference type="SMART" id="SM00957">
    <property type="entry name" value="SecA_DEAD"/>
    <property type="match status" value="1"/>
</dbReference>
<evidence type="ECO:0000256" key="9">
    <source>
        <dbReference type="ARBA" id="ARBA00023010"/>
    </source>
</evidence>
<evidence type="ECO:0000259" key="13">
    <source>
        <dbReference type="PROSITE" id="PS51196"/>
    </source>
</evidence>
<keyword evidence="3" id="KW-0963">Cytoplasm</keyword>
<dbReference type="Pfam" id="PF07517">
    <property type="entry name" value="SecA_DEAD"/>
    <property type="match status" value="1"/>
</dbReference>
<keyword evidence="9" id="KW-0811">Translocation</keyword>
<evidence type="ECO:0000256" key="4">
    <source>
        <dbReference type="ARBA" id="ARBA00022519"/>
    </source>
</evidence>
<dbReference type="PROSITE" id="PS51192">
    <property type="entry name" value="HELICASE_ATP_BIND_1"/>
    <property type="match status" value="1"/>
</dbReference>
<keyword evidence="10" id="KW-0472">Membrane</keyword>
<evidence type="ECO:0000313" key="14">
    <source>
        <dbReference type="EMBL" id="SPF28353.1"/>
    </source>
</evidence>
<dbReference type="Gene3D" id="3.90.1440.10">
    <property type="entry name" value="SecA, preprotein cross-linking domain"/>
    <property type="match status" value="1"/>
</dbReference>
<reference evidence="14 15" key="1">
    <citation type="submission" date="2018-03" db="EMBL/GenBank/DDBJ databases">
        <authorList>
            <person name="Keele B.F."/>
        </authorList>
    </citation>
    <scope>NUCLEOTIDE SEQUENCE [LARGE SCALE GENOMIC DNA]</scope>
    <source>
        <strain evidence="14 15">CeCT 8812</strain>
    </source>
</reference>
<dbReference type="InterPro" id="IPR044722">
    <property type="entry name" value="SecA_SF2_C"/>
</dbReference>
<dbReference type="GO" id="GO:0005524">
    <property type="term" value="F:ATP binding"/>
    <property type="evidence" value="ECO:0007669"/>
    <property type="project" value="UniProtKB-KW"/>
</dbReference>
<evidence type="ECO:0000256" key="6">
    <source>
        <dbReference type="ARBA" id="ARBA00022840"/>
    </source>
</evidence>
<dbReference type="SMART" id="SM00958">
    <property type="entry name" value="SecA_PP_bind"/>
    <property type="match status" value="1"/>
</dbReference>
<keyword evidence="15" id="KW-1185">Reference proteome</keyword>
<gene>
    <name evidence="14" type="primary">secA_2</name>
    <name evidence="14" type="ORF">POI8812_00651</name>
</gene>
<dbReference type="PROSITE" id="PS51194">
    <property type="entry name" value="HELICASE_CTER"/>
    <property type="match status" value="1"/>
</dbReference>
<dbReference type="OrthoDB" id="9805579at2"/>
<dbReference type="AlphaFoldDB" id="A0A2R8A7Z9"/>
<proteinExistence type="predicted"/>
<dbReference type="InterPro" id="IPR011115">
    <property type="entry name" value="SecA_DEAD"/>
</dbReference>
<keyword evidence="2" id="KW-1003">Cell membrane</keyword>
<keyword evidence="4" id="KW-0997">Cell inner membrane</keyword>
<dbReference type="PANTHER" id="PTHR30612:SF0">
    <property type="entry name" value="CHLOROPLAST PROTEIN-TRANSPORTING ATPASE"/>
    <property type="match status" value="1"/>
</dbReference>
<dbReference type="Pfam" id="PF21090">
    <property type="entry name" value="P-loop_SecA"/>
    <property type="match status" value="1"/>
</dbReference>
<dbReference type="RefSeq" id="WP_108781066.1">
    <property type="nucleotide sequence ID" value="NZ_OMKW01000001.1"/>
</dbReference>
<keyword evidence="6" id="KW-0067">ATP-binding</keyword>
<dbReference type="Pfam" id="PF01043">
    <property type="entry name" value="SecA_PP_bind"/>
    <property type="match status" value="1"/>
</dbReference>
<dbReference type="InterPro" id="IPR014001">
    <property type="entry name" value="Helicase_ATP-bd"/>
</dbReference>
<name>A0A2R8A7Z9_9RHOB</name>
<dbReference type="Proteomes" id="UP000244932">
    <property type="component" value="Unassembled WGS sequence"/>
</dbReference>
<keyword evidence="8" id="KW-1278">Translocase</keyword>
<feature type="domain" description="Helicase C-terminal" evidence="12">
    <location>
        <begin position="441"/>
        <end position="604"/>
    </location>
</feature>
<evidence type="ECO:0000256" key="5">
    <source>
        <dbReference type="ARBA" id="ARBA00022741"/>
    </source>
</evidence>
<dbReference type="SUPFAM" id="SSF81767">
    <property type="entry name" value="Pre-protein crosslinking domain of SecA"/>
    <property type="match status" value="1"/>
</dbReference>
<dbReference type="GO" id="GO:0017038">
    <property type="term" value="P:protein import"/>
    <property type="evidence" value="ECO:0007669"/>
    <property type="project" value="InterPro"/>
</dbReference>
<evidence type="ECO:0000256" key="1">
    <source>
        <dbReference type="ARBA" id="ARBA00022448"/>
    </source>
</evidence>
<organism evidence="14 15">
    <name type="scientific">Pontivivens insulae</name>
    <dbReference type="NCBI Taxonomy" id="1639689"/>
    <lineage>
        <taxon>Bacteria</taxon>
        <taxon>Pseudomonadati</taxon>
        <taxon>Pseudomonadota</taxon>
        <taxon>Alphaproteobacteria</taxon>
        <taxon>Rhodobacterales</taxon>
        <taxon>Paracoccaceae</taxon>
        <taxon>Pontivivens</taxon>
    </lineage>
</organism>
<evidence type="ECO:0000259" key="11">
    <source>
        <dbReference type="PROSITE" id="PS51192"/>
    </source>
</evidence>
<dbReference type="EMBL" id="OMKW01000001">
    <property type="protein sequence ID" value="SPF28353.1"/>
    <property type="molecule type" value="Genomic_DNA"/>
</dbReference>
<keyword evidence="1" id="KW-0813">Transport</keyword>
<evidence type="ECO:0000256" key="8">
    <source>
        <dbReference type="ARBA" id="ARBA00022967"/>
    </source>
</evidence>
<dbReference type="InterPro" id="IPR000185">
    <property type="entry name" value="SecA"/>
</dbReference>
<evidence type="ECO:0000256" key="3">
    <source>
        <dbReference type="ARBA" id="ARBA00022490"/>
    </source>
</evidence>
<feature type="domain" description="Helicase ATP-binding" evidence="11">
    <location>
        <begin position="111"/>
        <end position="283"/>
    </location>
</feature>
<keyword evidence="7" id="KW-0653">Protein transport</keyword>
<dbReference type="SUPFAM" id="SSF52540">
    <property type="entry name" value="P-loop containing nucleoside triphosphate hydrolases"/>
    <property type="match status" value="2"/>
</dbReference>
<dbReference type="GO" id="GO:0006886">
    <property type="term" value="P:intracellular protein transport"/>
    <property type="evidence" value="ECO:0007669"/>
    <property type="project" value="InterPro"/>
</dbReference>
<sequence>MSGALTIPAPRSPLPVRAPERVERKEKVPTFVLTAAGLWQNNRLRRKAWLRAIRAARGSLADADLIEEAQALGQLLRRGRLTGPLLVRGLSLLDEAFHRETGFRYHDTQLMAGIHLCTGKFVEMATGEGKTFTAALPAAIHALSGCAVHVVTVNDYLAERDAEETRPILERLGLTCAHVIHDMKEPEKRLAYAANVTYCTNKELVFDYLRDRSKEATRSPLAYRLWLEGDGQPLVTDLDFVIIDEADSVLIDEANIPLILTEPTRTTLSVQFIEQAVQLAAEAPEEMWEKEDDLGFSALRTELMTDLIATLKGPDPEWAALALAEEMLTQAKAAQDRFRADTHYIVEEEKIVLVDQQTGRPMPDRSLPFGLQQILEVREGLEPTASRKTLSKLSFQTFFRKYHKIAGMSGTLKEVRKEMRDTYRTALAAVPTNKPIIRKRQIRRLFHTTAEKLDWAASRAEAVRAQGRPVLLGVSSVGLSEELSERLQDLGLPHDVLNARRLEEEADIVAEAGHPGRVTIVTNMAGRGTDIKLSAEVKAAGGLHVVILDALDSDRLDRQLYGRAGRQGDPGSYDIVHALDEPELKRLVPKRTIATLSIMLTVGRPFVSKVYFAYIAHRRTRLENIRRGRRTKLLKSEEKRDEMLSFTRRG</sequence>
<accession>A0A2R8A7Z9</accession>
<evidence type="ECO:0000256" key="7">
    <source>
        <dbReference type="ARBA" id="ARBA00022927"/>
    </source>
</evidence>
<dbReference type="CDD" id="cd17928">
    <property type="entry name" value="DEXDc_SecA"/>
    <property type="match status" value="1"/>
</dbReference>
<dbReference type="GO" id="GO:0016020">
    <property type="term" value="C:membrane"/>
    <property type="evidence" value="ECO:0007669"/>
    <property type="project" value="InterPro"/>
</dbReference>
<dbReference type="InterPro" id="IPR027417">
    <property type="entry name" value="P-loop_NTPase"/>
</dbReference>
<dbReference type="InterPro" id="IPR011130">
    <property type="entry name" value="SecA_preprotein_X-link_dom"/>
</dbReference>
<dbReference type="PANTHER" id="PTHR30612">
    <property type="entry name" value="SECA INNER MEMBRANE COMPONENT OF SEC PROTEIN SECRETION SYSTEM"/>
    <property type="match status" value="1"/>
</dbReference>
<dbReference type="CDD" id="cd18803">
    <property type="entry name" value="SF2_C_secA"/>
    <property type="match status" value="1"/>
</dbReference>
<dbReference type="FunFam" id="3.40.50.300:FF:000429">
    <property type="entry name" value="Preprotein translocase subunit SecA"/>
    <property type="match status" value="1"/>
</dbReference>
<dbReference type="PRINTS" id="PR00906">
    <property type="entry name" value="SECA"/>
</dbReference>
<feature type="domain" description="SecA family profile" evidence="13">
    <location>
        <begin position="25"/>
        <end position="608"/>
    </location>
</feature>
<keyword evidence="5" id="KW-0547">Nucleotide-binding</keyword>
<evidence type="ECO:0000313" key="15">
    <source>
        <dbReference type="Proteomes" id="UP000244932"/>
    </source>
</evidence>
<dbReference type="PROSITE" id="PS51196">
    <property type="entry name" value="SECA_MOTOR_DEAD"/>
    <property type="match status" value="1"/>
</dbReference>
<evidence type="ECO:0000256" key="2">
    <source>
        <dbReference type="ARBA" id="ARBA00022475"/>
    </source>
</evidence>
<dbReference type="GO" id="GO:0006605">
    <property type="term" value="P:protein targeting"/>
    <property type="evidence" value="ECO:0007669"/>
    <property type="project" value="InterPro"/>
</dbReference>
<dbReference type="InterPro" id="IPR036670">
    <property type="entry name" value="SecA_X-link_sf"/>
</dbReference>
<protein>
    <submittedName>
        <fullName evidence="14">Protein translocase subunit SecA</fullName>
    </submittedName>
</protein>
<evidence type="ECO:0000256" key="10">
    <source>
        <dbReference type="ARBA" id="ARBA00023136"/>
    </source>
</evidence>
<dbReference type="InterPro" id="IPR014018">
    <property type="entry name" value="SecA_motor_DEAD"/>
</dbReference>
<evidence type="ECO:0000259" key="12">
    <source>
        <dbReference type="PROSITE" id="PS51194"/>
    </source>
</evidence>
<dbReference type="InterPro" id="IPR001650">
    <property type="entry name" value="Helicase_C-like"/>
</dbReference>